<dbReference type="RefSeq" id="WP_245133955.1">
    <property type="nucleotide sequence ID" value="NZ_CP128477.1"/>
</dbReference>
<reference evidence="9 10" key="1">
    <citation type="submission" date="2022-03" db="EMBL/GenBank/DDBJ databases">
        <title>Rhizobium SSM4.3 sp. nov., isolated from Sediment (Gouqi Island).</title>
        <authorList>
            <person name="Chen G."/>
        </authorList>
    </citation>
    <scope>NUCLEOTIDE SEQUENCE [LARGE SCALE GENOMIC DNA]</scope>
    <source>
        <strain evidence="9 10">SSM4.3</strain>
        <plasmid evidence="9">unnamed</plasmid>
    </source>
</reference>
<comment type="caution">
    <text evidence="9">The sequence shown here is derived from an EMBL/GenBank/DDBJ whole genome shotgun (WGS) entry which is preliminary data.</text>
</comment>
<dbReference type="PANTHER" id="PTHR32196">
    <property type="entry name" value="ABC TRANSPORTER PERMEASE PROTEIN YPHD-RELATED-RELATED"/>
    <property type="match status" value="1"/>
</dbReference>
<dbReference type="CDD" id="cd06579">
    <property type="entry name" value="TM_PBP1_transp_AraH_like"/>
    <property type="match status" value="1"/>
</dbReference>
<accession>A0ABT0CU93</accession>
<keyword evidence="4" id="KW-0997">Cell inner membrane</keyword>
<feature type="transmembrane region" description="Helical" evidence="8">
    <location>
        <begin position="121"/>
        <end position="140"/>
    </location>
</feature>
<sequence>MNFDRIFKENRQPIIAAFALFLIVVTLSFSSEYFWTVGNVFNIGKQASINLIIALGMTVVIISAGIDLSVGSLLALTISVTAVLGIANEMNIVLAAFIAIVLTVAAGTLNGVIIQYGKVPAFIATLGTMGVARGVVLLISSGNPSMSFPSPFLWIADGKIIGIPFPILLSLVMVIATVILLKYTRLGREIYAIGGNEEAARLSGINIPFVRIVTYSLSGFCCAIAGIVFAARVGAAPPSAGVGYELNAIAAVIIGGTSLSGGRGNVMGTVVGAFLMAVISNGLNIIDVDPYWQGIVIGTIIVFAVMMSNLRSGNR</sequence>
<evidence type="ECO:0000256" key="2">
    <source>
        <dbReference type="ARBA" id="ARBA00022448"/>
    </source>
</evidence>
<organism evidence="9 10">
    <name type="scientific">Peteryoungia algae</name>
    <dbReference type="NCBI Taxonomy" id="2919917"/>
    <lineage>
        <taxon>Bacteria</taxon>
        <taxon>Pseudomonadati</taxon>
        <taxon>Pseudomonadota</taxon>
        <taxon>Alphaproteobacteria</taxon>
        <taxon>Hyphomicrobiales</taxon>
        <taxon>Rhizobiaceae</taxon>
        <taxon>Peteryoungia</taxon>
    </lineage>
</organism>
<keyword evidence="9" id="KW-0614">Plasmid</keyword>
<evidence type="ECO:0000256" key="5">
    <source>
        <dbReference type="ARBA" id="ARBA00022692"/>
    </source>
</evidence>
<keyword evidence="7 8" id="KW-0472">Membrane</keyword>
<proteinExistence type="predicted"/>
<evidence type="ECO:0000256" key="4">
    <source>
        <dbReference type="ARBA" id="ARBA00022519"/>
    </source>
</evidence>
<dbReference type="Proteomes" id="UP001522662">
    <property type="component" value="Unassembled WGS sequence"/>
</dbReference>
<evidence type="ECO:0000256" key="1">
    <source>
        <dbReference type="ARBA" id="ARBA00004651"/>
    </source>
</evidence>
<keyword evidence="5 8" id="KW-0812">Transmembrane</keyword>
<protein>
    <submittedName>
        <fullName evidence="9">ABC transporter permease</fullName>
    </submittedName>
</protein>
<feature type="transmembrane region" description="Helical" evidence="8">
    <location>
        <begin position="93"/>
        <end position="114"/>
    </location>
</feature>
<comment type="subcellular location">
    <subcellularLocation>
        <location evidence="1">Cell membrane</location>
        <topology evidence="1">Multi-pass membrane protein</topology>
    </subcellularLocation>
</comment>
<evidence type="ECO:0000256" key="8">
    <source>
        <dbReference type="SAM" id="Phobius"/>
    </source>
</evidence>
<geneLocation type="plasmid" evidence="9">
    <name>unnamed</name>
</geneLocation>
<keyword evidence="6 8" id="KW-1133">Transmembrane helix</keyword>
<dbReference type="PANTHER" id="PTHR32196:SF21">
    <property type="entry name" value="ABC TRANSPORTER PERMEASE PROTEIN YPHD-RELATED"/>
    <property type="match status" value="1"/>
</dbReference>
<feature type="transmembrane region" description="Helical" evidence="8">
    <location>
        <begin position="266"/>
        <end position="285"/>
    </location>
</feature>
<dbReference type="EMBL" id="JALAYX010000001">
    <property type="protein sequence ID" value="MCJ8236740.1"/>
    <property type="molecule type" value="Genomic_DNA"/>
</dbReference>
<keyword evidence="3" id="KW-1003">Cell membrane</keyword>
<evidence type="ECO:0000313" key="9">
    <source>
        <dbReference type="EMBL" id="MCJ8236740.1"/>
    </source>
</evidence>
<feature type="transmembrane region" description="Helical" evidence="8">
    <location>
        <begin position="241"/>
        <end position="259"/>
    </location>
</feature>
<feature type="transmembrane region" description="Helical" evidence="8">
    <location>
        <begin position="291"/>
        <end position="310"/>
    </location>
</feature>
<evidence type="ECO:0000256" key="3">
    <source>
        <dbReference type="ARBA" id="ARBA00022475"/>
    </source>
</evidence>
<evidence type="ECO:0000256" key="7">
    <source>
        <dbReference type="ARBA" id="ARBA00023136"/>
    </source>
</evidence>
<keyword evidence="10" id="KW-1185">Reference proteome</keyword>
<dbReference type="Pfam" id="PF02653">
    <property type="entry name" value="BPD_transp_2"/>
    <property type="match status" value="1"/>
</dbReference>
<evidence type="ECO:0000313" key="10">
    <source>
        <dbReference type="Proteomes" id="UP001522662"/>
    </source>
</evidence>
<dbReference type="InterPro" id="IPR001851">
    <property type="entry name" value="ABC_transp_permease"/>
</dbReference>
<evidence type="ECO:0000256" key="6">
    <source>
        <dbReference type="ARBA" id="ARBA00022989"/>
    </source>
</evidence>
<keyword evidence="2" id="KW-0813">Transport</keyword>
<feature type="transmembrane region" description="Helical" evidence="8">
    <location>
        <begin position="46"/>
        <end position="63"/>
    </location>
</feature>
<gene>
    <name evidence="9" type="ORF">MKJ03_00220</name>
</gene>
<feature type="transmembrane region" description="Helical" evidence="8">
    <location>
        <begin position="212"/>
        <end position="235"/>
    </location>
</feature>
<name>A0ABT0CU93_9HYPH</name>
<feature type="transmembrane region" description="Helical" evidence="8">
    <location>
        <begin position="160"/>
        <end position="181"/>
    </location>
</feature>